<evidence type="ECO:0000313" key="2">
    <source>
        <dbReference type="Proteomes" id="UP000008148"/>
    </source>
</evidence>
<reference evidence="1 2" key="1">
    <citation type="submission" date="2007-08" db="EMBL/GenBank/DDBJ databases">
        <authorList>
            <consortium name="The Citrobacter koseri Genome Sequencing Project"/>
            <person name="McClelland M."/>
            <person name="Sanderson E.K."/>
            <person name="Porwollik S."/>
            <person name="Spieth J."/>
            <person name="Clifton W.S."/>
            <person name="Latreille P."/>
            <person name="Courtney L."/>
            <person name="Wang C."/>
            <person name="Pepin K."/>
            <person name="Bhonagiri V."/>
            <person name="Nash W."/>
            <person name="Johnson M."/>
            <person name="Thiruvilangam P."/>
            <person name="Wilson R."/>
        </authorList>
    </citation>
    <scope>NUCLEOTIDE SEQUENCE [LARGE SCALE GENOMIC DNA]</scope>
    <source>
        <strain evidence="2">ATCC BAA-895 / CDC 4225-83 / SGSC4696</strain>
    </source>
</reference>
<keyword evidence="2" id="KW-1185">Reference proteome</keyword>
<dbReference type="EMBL" id="CP000822">
    <property type="protein sequence ID" value="ABV13239.1"/>
    <property type="molecule type" value="Genomic_DNA"/>
</dbReference>
<evidence type="ECO:0000313" key="1">
    <source>
        <dbReference type="EMBL" id="ABV13239.1"/>
    </source>
</evidence>
<dbReference type="AlphaFoldDB" id="A8AIC6"/>
<name>A8AIC6_CITK8</name>
<organism evidence="1 2">
    <name type="scientific">Citrobacter koseri (strain ATCC BAA-895 / CDC 4225-83 / SGSC4696)</name>
    <dbReference type="NCBI Taxonomy" id="290338"/>
    <lineage>
        <taxon>Bacteria</taxon>
        <taxon>Pseudomonadati</taxon>
        <taxon>Pseudomonadota</taxon>
        <taxon>Gammaproteobacteria</taxon>
        <taxon>Enterobacterales</taxon>
        <taxon>Enterobacteriaceae</taxon>
        <taxon>Citrobacter</taxon>
    </lineage>
</organism>
<gene>
    <name evidence="1" type="ordered locus">CKO_02115</name>
</gene>
<sequence length="98" mass="11267">MMCPFQAISFLSLHASFPSSSCLVEKKTVITKCAITVNEYREKVVPSMRKIHAIVIFVSYSINHLYKNCEPEQLFSPGRKTKKPPPATCRKRLNLQYF</sequence>
<proteinExistence type="predicted"/>
<dbReference type="Proteomes" id="UP000008148">
    <property type="component" value="Chromosome"/>
</dbReference>
<protein>
    <submittedName>
        <fullName evidence="1">Uncharacterized protein</fullName>
    </submittedName>
</protein>
<accession>A8AIC6</accession>
<dbReference type="HOGENOM" id="CLU_182088_0_0_6"/>
<dbReference type="KEGG" id="cko:CKO_02115"/>